<keyword evidence="3" id="KW-1003">Cell membrane</keyword>
<evidence type="ECO:0000256" key="5">
    <source>
        <dbReference type="ARBA" id="ARBA00022989"/>
    </source>
</evidence>
<feature type="transmembrane region" description="Helical" evidence="7">
    <location>
        <begin position="215"/>
        <end position="235"/>
    </location>
</feature>
<feature type="transmembrane region" description="Helical" evidence="7">
    <location>
        <begin position="6"/>
        <end position="29"/>
    </location>
</feature>
<dbReference type="Proteomes" id="UP000217103">
    <property type="component" value="Unassembled WGS sequence"/>
</dbReference>
<protein>
    <submittedName>
        <fullName evidence="8">Cytochrome d ubiquinol oxidase subunit II</fullName>
    </submittedName>
</protein>
<accession>A0A1H1D076</accession>
<feature type="transmembrane region" description="Helical" evidence="7">
    <location>
        <begin position="50"/>
        <end position="69"/>
    </location>
</feature>
<keyword evidence="9" id="KW-1185">Reference proteome</keyword>
<feature type="transmembrane region" description="Helical" evidence="7">
    <location>
        <begin position="81"/>
        <end position="104"/>
    </location>
</feature>
<feature type="transmembrane region" description="Helical" evidence="7">
    <location>
        <begin position="116"/>
        <end position="136"/>
    </location>
</feature>
<dbReference type="STRING" id="35622.SAMN04489764_1750"/>
<feature type="transmembrane region" description="Helical" evidence="7">
    <location>
        <begin position="242"/>
        <end position="262"/>
    </location>
</feature>
<keyword evidence="4 7" id="KW-0812">Transmembrane</keyword>
<comment type="similarity">
    <text evidence="2">Belongs to the cytochrome ubiquinol oxidase subunit 2 family.</text>
</comment>
<dbReference type="GO" id="GO:0005886">
    <property type="term" value="C:plasma membrane"/>
    <property type="evidence" value="ECO:0007669"/>
    <property type="project" value="UniProtKB-SubCell"/>
</dbReference>
<dbReference type="OrthoDB" id="9776710at2"/>
<dbReference type="Pfam" id="PF02322">
    <property type="entry name" value="Cyt_bd_oxida_II"/>
    <property type="match status" value="1"/>
</dbReference>
<dbReference type="InterPro" id="IPR003317">
    <property type="entry name" value="Cyt-d_oxidase_su2"/>
</dbReference>
<dbReference type="GO" id="GO:0019646">
    <property type="term" value="P:aerobic electron transport chain"/>
    <property type="evidence" value="ECO:0007669"/>
    <property type="project" value="TreeGrafter"/>
</dbReference>
<organism evidence="8 9">
    <name type="scientific">Thermostaphylospora chromogena</name>
    <dbReference type="NCBI Taxonomy" id="35622"/>
    <lineage>
        <taxon>Bacteria</taxon>
        <taxon>Bacillati</taxon>
        <taxon>Actinomycetota</taxon>
        <taxon>Actinomycetes</taxon>
        <taxon>Streptosporangiales</taxon>
        <taxon>Thermomonosporaceae</taxon>
        <taxon>Thermostaphylospora</taxon>
    </lineage>
</organism>
<evidence type="ECO:0000256" key="4">
    <source>
        <dbReference type="ARBA" id="ARBA00022692"/>
    </source>
</evidence>
<evidence type="ECO:0000256" key="2">
    <source>
        <dbReference type="ARBA" id="ARBA00007543"/>
    </source>
</evidence>
<feature type="transmembrane region" description="Helical" evidence="7">
    <location>
        <begin position="274"/>
        <end position="297"/>
    </location>
</feature>
<sequence length="311" mass="32553">MTIGWYVTLGVFLAAYMLLDGFVTGAALLHGRLGGAERGRRATITAFGPFFMAGEVWLVVTVAALAAVFPPLESAIFKSRFPFLVLLIVAWLVRDGAIWLRSGLDGARWRAWWDRTLNAAGFGLAAAVGLLLGDLLAGRVTSGTGVTWYGLASAVVVVSLFALHGAAFLAARLPVDLAAGPAGLVRRRAPVAAGGYAALLALGVVTQHAEGTVTWSVAVLAAGAAALVGAGRLVTTRPRTSLALTGTPLAGLVLLVGVRLWPMAEASLAGAGSLAFLHGLLVFVLPVVLLAQLWLWWTFMRRIDDGSVTWF</sequence>
<reference evidence="8 9" key="1">
    <citation type="submission" date="2016-10" db="EMBL/GenBank/DDBJ databases">
        <authorList>
            <person name="de Groot N.N."/>
        </authorList>
    </citation>
    <scope>NUCLEOTIDE SEQUENCE [LARGE SCALE GENOMIC DNA]</scope>
    <source>
        <strain evidence="8 9">DSM 43794</strain>
    </source>
</reference>
<evidence type="ECO:0000256" key="3">
    <source>
        <dbReference type="ARBA" id="ARBA00022475"/>
    </source>
</evidence>
<evidence type="ECO:0000256" key="7">
    <source>
        <dbReference type="SAM" id="Phobius"/>
    </source>
</evidence>
<evidence type="ECO:0000313" key="9">
    <source>
        <dbReference type="Proteomes" id="UP000217103"/>
    </source>
</evidence>
<evidence type="ECO:0000256" key="1">
    <source>
        <dbReference type="ARBA" id="ARBA00004651"/>
    </source>
</evidence>
<dbReference type="GO" id="GO:0016682">
    <property type="term" value="F:oxidoreductase activity, acting on diphenols and related substances as donors, oxygen as acceptor"/>
    <property type="evidence" value="ECO:0007669"/>
    <property type="project" value="TreeGrafter"/>
</dbReference>
<keyword evidence="5 7" id="KW-1133">Transmembrane helix</keyword>
<name>A0A1H1D076_9ACTN</name>
<dbReference type="GO" id="GO:0070069">
    <property type="term" value="C:cytochrome complex"/>
    <property type="evidence" value="ECO:0007669"/>
    <property type="project" value="TreeGrafter"/>
</dbReference>
<gene>
    <name evidence="8" type="ORF">SAMN04489764_1750</name>
</gene>
<evidence type="ECO:0000256" key="6">
    <source>
        <dbReference type="ARBA" id="ARBA00023136"/>
    </source>
</evidence>
<feature type="transmembrane region" description="Helical" evidence="7">
    <location>
        <begin position="191"/>
        <end position="209"/>
    </location>
</feature>
<dbReference type="PANTHER" id="PTHR43141">
    <property type="entry name" value="CYTOCHROME BD2 SUBUNIT II"/>
    <property type="match status" value="1"/>
</dbReference>
<evidence type="ECO:0000313" key="8">
    <source>
        <dbReference type="EMBL" id="SDQ69863.1"/>
    </source>
</evidence>
<feature type="transmembrane region" description="Helical" evidence="7">
    <location>
        <begin position="148"/>
        <end position="170"/>
    </location>
</feature>
<keyword evidence="6 7" id="KW-0472">Membrane</keyword>
<dbReference type="GO" id="GO:0009055">
    <property type="term" value="F:electron transfer activity"/>
    <property type="evidence" value="ECO:0007669"/>
    <property type="project" value="TreeGrafter"/>
</dbReference>
<dbReference type="AlphaFoldDB" id="A0A1H1D076"/>
<comment type="subcellular location">
    <subcellularLocation>
        <location evidence="1">Cell membrane</location>
        <topology evidence="1">Multi-pass membrane protein</topology>
    </subcellularLocation>
</comment>
<dbReference type="PANTHER" id="PTHR43141:SF4">
    <property type="entry name" value="CYTOCHROME BD2 SUBUNIT II"/>
    <property type="match status" value="1"/>
</dbReference>
<dbReference type="EMBL" id="FNKK01000002">
    <property type="protein sequence ID" value="SDQ69863.1"/>
    <property type="molecule type" value="Genomic_DNA"/>
</dbReference>
<dbReference type="RefSeq" id="WP_093258565.1">
    <property type="nucleotide sequence ID" value="NZ_FNKK01000002.1"/>
</dbReference>
<proteinExistence type="inferred from homology"/>